<dbReference type="Pfam" id="PF10627">
    <property type="entry name" value="CsgE"/>
    <property type="match status" value="1"/>
</dbReference>
<sequence length="260" mass="30020">MKIQLVYFIFFFLSFYPSNAQIMNTQVKAVLDVKLDKDQLYIKGIAQSKTDAITSISYKLSIIRTNIQSGNQSKNNQSGYQILEPFQNCTLSSTSVNFTQEDRLIILLLIYDVNQKLIATARQVINETRDENQIKQVLSQQMQKQVEKVNKQEAIVDAQINFRGIVVDQTKTKAGRDFYQLYYSNYLSGNINSQHIITITESITLGNNTKITLKTSQGLIFEFFVRTQYDYLKSMSNTAIKFTLIHLDQLEKNKQRTKTF</sequence>
<reference evidence="5 6" key="1">
    <citation type="journal article" date="2006" name="Int. J. Syst. Evol. Microbiol.">
        <title>Myroides pelagicus sp. nov., isolated from seawater in Thailand.</title>
        <authorList>
            <person name="Yoon J."/>
            <person name="Maneerat S."/>
            <person name="Kawai F."/>
            <person name="Yokota A."/>
        </authorList>
    </citation>
    <scope>NUCLEOTIDE SEQUENCE [LARGE SCALE GENOMIC DNA]</scope>
    <source>
        <strain evidence="5 6">SM1T</strain>
    </source>
</reference>
<keyword evidence="3 4" id="KW-0732">Signal</keyword>
<dbReference type="Proteomes" id="UP000488936">
    <property type="component" value="Unassembled WGS sequence"/>
</dbReference>
<protein>
    <recommendedName>
        <fullName evidence="2">Curli production assembly/transport component CsgE</fullName>
    </recommendedName>
</protein>
<evidence type="ECO:0000256" key="1">
    <source>
        <dbReference type="ARBA" id="ARBA00003989"/>
    </source>
</evidence>
<evidence type="ECO:0000256" key="4">
    <source>
        <dbReference type="SAM" id="SignalP"/>
    </source>
</evidence>
<comment type="function">
    <text evidence="1">May be involved in the biogenesis of curli organelles.</text>
</comment>
<dbReference type="Gene3D" id="2.60.40.2420">
    <property type="match status" value="1"/>
</dbReference>
<dbReference type="EMBL" id="WMJY01000031">
    <property type="protein sequence ID" value="MTH30567.1"/>
    <property type="molecule type" value="Genomic_DNA"/>
</dbReference>
<evidence type="ECO:0000256" key="2">
    <source>
        <dbReference type="ARBA" id="ARBA00014024"/>
    </source>
</evidence>
<gene>
    <name evidence="5" type="ORF">GJV77_11730</name>
</gene>
<name>A0A7K1GNW2_9FLAO</name>
<keyword evidence="6" id="KW-1185">Reference proteome</keyword>
<evidence type="ECO:0000313" key="6">
    <source>
        <dbReference type="Proteomes" id="UP000488936"/>
    </source>
</evidence>
<proteinExistence type="predicted"/>
<evidence type="ECO:0000313" key="5">
    <source>
        <dbReference type="EMBL" id="MTH30567.1"/>
    </source>
</evidence>
<feature type="chain" id="PRO_5029821889" description="Curli production assembly/transport component CsgE" evidence="4">
    <location>
        <begin position="21"/>
        <end position="260"/>
    </location>
</feature>
<feature type="signal peptide" evidence="4">
    <location>
        <begin position="1"/>
        <end position="20"/>
    </location>
</feature>
<dbReference type="OrthoDB" id="1524955at2"/>
<dbReference type="InterPro" id="IPR018900">
    <property type="entry name" value="Curli_CsgE"/>
</dbReference>
<dbReference type="RefSeq" id="WP_155036549.1">
    <property type="nucleotide sequence ID" value="NZ_JBHTIG010000009.1"/>
</dbReference>
<dbReference type="AlphaFoldDB" id="A0A7K1GNW2"/>
<organism evidence="5 6">
    <name type="scientific">Myroides pelagicus</name>
    <dbReference type="NCBI Taxonomy" id="270914"/>
    <lineage>
        <taxon>Bacteria</taxon>
        <taxon>Pseudomonadati</taxon>
        <taxon>Bacteroidota</taxon>
        <taxon>Flavobacteriia</taxon>
        <taxon>Flavobacteriales</taxon>
        <taxon>Flavobacteriaceae</taxon>
        <taxon>Myroides</taxon>
    </lineage>
</organism>
<accession>A0A7K1GNW2</accession>
<dbReference type="InterPro" id="IPR053722">
    <property type="entry name" value="Curli_assembly_CsgC/AgfC"/>
</dbReference>
<evidence type="ECO:0000256" key="3">
    <source>
        <dbReference type="ARBA" id="ARBA00022729"/>
    </source>
</evidence>
<comment type="caution">
    <text evidence="5">The sequence shown here is derived from an EMBL/GenBank/DDBJ whole genome shotgun (WGS) entry which is preliminary data.</text>
</comment>